<dbReference type="EMBL" id="QLNI01000010">
    <property type="protein sequence ID" value="RAM02850.1"/>
    <property type="molecule type" value="Genomic_DNA"/>
</dbReference>
<dbReference type="Pfam" id="PF04028">
    <property type="entry name" value="DUF374"/>
    <property type="match status" value="1"/>
</dbReference>
<keyword evidence="1" id="KW-0812">Transmembrane</keyword>
<dbReference type="OrthoDB" id="9810508at2"/>
<keyword evidence="6" id="KW-1185">Reference proteome</keyword>
<dbReference type="CDD" id="cd07983">
    <property type="entry name" value="LPLAT_DUF374-like"/>
    <property type="match status" value="1"/>
</dbReference>
<dbReference type="AlphaFoldDB" id="A0A328FGD0"/>
<dbReference type="EMBL" id="CP036313">
    <property type="protein sequence ID" value="QBH14218.1"/>
    <property type="molecule type" value="Genomic_DNA"/>
</dbReference>
<keyword evidence="1" id="KW-0472">Membrane</keyword>
<accession>A0A328FGD0</accession>
<dbReference type="InterPro" id="IPR007172">
    <property type="entry name" value="DUF374"/>
</dbReference>
<keyword evidence="1" id="KW-1133">Transmembrane helix</keyword>
<feature type="domain" description="DUF374" evidence="2">
    <location>
        <begin position="66"/>
        <end position="132"/>
    </location>
</feature>
<evidence type="ECO:0000256" key="1">
    <source>
        <dbReference type="SAM" id="Phobius"/>
    </source>
</evidence>
<organism evidence="4 5">
    <name type="scientific">Desulfobacter hydrogenophilus</name>
    <dbReference type="NCBI Taxonomy" id="2291"/>
    <lineage>
        <taxon>Bacteria</taxon>
        <taxon>Pseudomonadati</taxon>
        <taxon>Thermodesulfobacteriota</taxon>
        <taxon>Desulfobacteria</taxon>
        <taxon>Desulfobacterales</taxon>
        <taxon>Desulfobacteraceae</taxon>
        <taxon>Desulfobacter</taxon>
    </lineage>
</organism>
<feature type="transmembrane region" description="Helical" evidence="1">
    <location>
        <begin position="9"/>
        <end position="27"/>
    </location>
</feature>
<evidence type="ECO:0000259" key="2">
    <source>
        <dbReference type="Pfam" id="PF04028"/>
    </source>
</evidence>
<dbReference type="Proteomes" id="UP000248798">
    <property type="component" value="Unassembled WGS sequence"/>
</dbReference>
<evidence type="ECO:0000313" key="4">
    <source>
        <dbReference type="EMBL" id="RAM02850.1"/>
    </source>
</evidence>
<gene>
    <name evidence="4" type="ORF">DO021_06420</name>
    <name evidence="3" type="ORF">EYB58_15635</name>
</gene>
<reference evidence="3 6" key="2">
    <citation type="submission" date="2019-02" db="EMBL/GenBank/DDBJ databases">
        <title>Complete genome sequence of Desulfobacter hydrogenophilus AcRS1.</title>
        <authorList>
            <person name="Marietou A."/>
            <person name="Lund M.B."/>
            <person name="Marshall I.P.G."/>
            <person name="Schreiber L."/>
            <person name="Jorgensen B."/>
        </authorList>
    </citation>
    <scope>NUCLEOTIDE SEQUENCE [LARGE SCALE GENOMIC DNA]</scope>
    <source>
        <strain evidence="3 6">AcRS1</strain>
    </source>
</reference>
<dbReference type="RefSeq" id="WP_111954874.1">
    <property type="nucleotide sequence ID" value="NZ_CP036313.1"/>
</dbReference>
<dbReference type="SUPFAM" id="SSF69593">
    <property type="entry name" value="Glycerol-3-phosphate (1)-acyltransferase"/>
    <property type="match status" value="1"/>
</dbReference>
<evidence type="ECO:0000313" key="3">
    <source>
        <dbReference type="EMBL" id="QBH14218.1"/>
    </source>
</evidence>
<proteinExistence type="predicted"/>
<protein>
    <submittedName>
        <fullName evidence="3">DUF374 domain-containing protein</fullName>
    </submittedName>
</protein>
<sequence length="231" mass="26350">MMKKKFRRFLYYYLFPYAGLFLVRLLSATYRIRIVDPGNEQDILKARGRVVYASWHQRFFPGITFFSTRKPIAIMISQSRDGEMAARAVTIMGWRAVRGSSSRGGGQALESIKRLIVQGYKVGHIVDGPQGPFGMVKPGLIRIAQYADLPIVPTITSGQNRWVFNSWDRFMVPKPFSRVMIRFGSPIHVPRDMGPGGFAQMQTHVAKILKQLYEDTDAVWQDDARVKEIFG</sequence>
<reference evidence="4 5" key="1">
    <citation type="submission" date="2018-06" db="EMBL/GenBank/DDBJ databases">
        <title>Complete Genome Sequence of Desulfobacter hydrogenophilus (DSM3380).</title>
        <authorList>
            <person name="Marietou A."/>
            <person name="Schreiber L."/>
            <person name="Marshall I."/>
            <person name="Jorgensen B."/>
        </authorList>
    </citation>
    <scope>NUCLEOTIDE SEQUENCE [LARGE SCALE GENOMIC DNA]</scope>
    <source>
        <strain evidence="4 5">DSM 3380</strain>
    </source>
</reference>
<dbReference type="Proteomes" id="UP000293902">
    <property type="component" value="Chromosome"/>
</dbReference>
<evidence type="ECO:0000313" key="5">
    <source>
        <dbReference type="Proteomes" id="UP000248798"/>
    </source>
</evidence>
<name>A0A328FGD0_9BACT</name>
<evidence type="ECO:0000313" key="6">
    <source>
        <dbReference type="Proteomes" id="UP000293902"/>
    </source>
</evidence>